<dbReference type="Pfam" id="PF01590">
    <property type="entry name" value="GAF"/>
    <property type="match status" value="2"/>
</dbReference>
<dbReference type="EMBL" id="NTFI01000003">
    <property type="protein sequence ID" value="PHQ25203.1"/>
    <property type="molecule type" value="Genomic_DNA"/>
</dbReference>
<accession>A0A2G1VEK2</accession>
<evidence type="ECO:0000313" key="15">
    <source>
        <dbReference type="Proteomes" id="UP000229044"/>
    </source>
</evidence>
<dbReference type="Pfam" id="PF02518">
    <property type="entry name" value="HATPase_c"/>
    <property type="match status" value="1"/>
</dbReference>
<dbReference type="Pfam" id="PF08447">
    <property type="entry name" value="PAS_3"/>
    <property type="match status" value="1"/>
</dbReference>
<dbReference type="PRINTS" id="PR00344">
    <property type="entry name" value="BCTRLSENSOR"/>
</dbReference>
<dbReference type="OrthoDB" id="9804645at2"/>
<dbReference type="SUPFAM" id="SSF55874">
    <property type="entry name" value="ATPase domain of HSP90 chaperone/DNA topoisomerase II/histidine kinase"/>
    <property type="match status" value="1"/>
</dbReference>
<evidence type="ECO:0000313" key="14">
    <source>
        <dbReference type="EMBL" id="PHQ25203.1"/>
    </source>
</evidence>
<reference evidence="14 15" key="1">
    <citation type="submission" date="2017-09" db="EMBL/GenBank/DDBJ databases">
        <title>The draft genome sequences of Marinobacter guineae M3B.</title>
        <authorList>
            <person name="Cao J."/>
        </authorList>
    </citation>
    <scope>NUCLEOTIDE SEQUENCE [LARGE SCALE GENOMIC DNA]</scope>
    <source>
        <strain evidence="14 15">M3B</strain>
    </source>
</reference>
<evidence type="ECO:0000256" key="3">
    <source>
        <dbReference type="ARBA" id="ARBA00004314"/>
    </source>
</evidence>
<gene>
    <name evidence="14" type="ORF">CLH62_12715</name>
</gene>
<evidence type="ECO:0000256" key="8">
    <source>
        <dbReference type="ARBA" id="ARBA00022741"/>
    </source>
</evidence>
<feature type="domain" description="Histidine kinase" evidence="13">
    <location>
        <begin position="463"/>
        <end position="682"/>
    </location>
</feature>
<sequence>MKSPDFPPDEAHRMTALEELKLLDTPPEERFDRLTRLAARTFDIPIALVSLIDRDRQWFKSRHGLEAPETARDISFCGHAILREEPLVIENALNDERFADNPLVTGGPNIRFYAGAPLHDRHGYRVGTLCVIDSKSRQFSDDDKTTLRDLADLVEREFGFGELGHYYDERNQAMNLLTEIALDSEGDAGQRATRALEAACDYLGVETGIISRITGDAYTVHWHVTKLKGTLENGATLPLHRTYCSLMLKSGRVFAIDNMGQSSYRSHECYEAFGLESYLAAPVWVDDRIFGTINFSSPTPRTRPFTATDKMFVTLLARWVADIVYQQEHTETLNKLMNQVPGMLYQYQLLPDGRSTFPYTSPGIQNIYGISAEDAAKDASPAFSRIHPEDVAGVADSIQASAETLQTWQHKYRVTGQDDTWRWVEGHANPEALPDGSVLWHGYISDIHERQMVDEMKNQFISTVSHELRTPLTSISGSLDLLLGGTTGKLSEKATRMLEIAKRNSEHLKHLIGDLLDIEKLVSGNMPIEASNQDVGTLVEEALEEMQPMARRYGVAVKLASRENALLGFFDRSRLAQAITNLVSNAVKFSPDRGVVNVSIKQLDQEIRIEVKDEGPGVPESFRDRIFQKFAQANGSSSRSKEGTGLGLAITRELMHAMGGEVGFDSEEGKGACFWLSLPLAGPKGKSAT</sequence>
<evidence type="ECO:0000256" key="6">
    <source>
        <dbReference type="ARBA" id="ARBA00022553"/>
    </source>
</evidence>
<dbReference type="InterPro" id="IPR003594">
    <property type="entry name" value="HATPase_dom"/>
</dbReference>
<dbReference type="PROSITE" id="PS50109">
    <property type="entry name" value="HIS_KIN"/>
    <property type="match status" value="1"/>
</dbReference>
<dbReference type="CDD" id="cd00130">
    <property type="entry name" value="PAS"/>
    <property type="match status" value="1"/>
</dbReference>
<evidence type="ECO:0000256" key="1">
    <source>
        <dbReference type="ARBA" id="ARBA00000085"/>
    </source>
</evidence>
<keyword evidence="12" id="KW-0472">Membrane</keyword>
<evidence type="ECO:0000259" key="13">
    <source>
        <dbReference type="PROSITE" id="PS50109"/>
    </source>
</evidence>
<dbReference type="SMART" id="SM00065">
    <property type="entry name" value="GAF"/>
    <property type="match status" value="2"/>
</dbReference>
<dbReference type="InterPro" id="IPR050736">
    <property type="entry name" value="Sensor_HK_Regulatory"/>
</dbReference>
<name>A0A2G1VEK2_9GAMM</name>
<keyword evidence="15" id="KW-1185">Reference proteome</keyword>
<organism evidence="14 15">
    <name type="scientific">Marinobacter guineae</name>
    <dbReference type="NCBI Taxonomy" id="432303"/>
    <lineage>
        <taxon>Bacteria</taxon>
        <taxon>Pseudomonadati</taxon>
        <taxon>Pseudomonadota</taxon>
        <taxon>Gammaproteobacteria</taxon>
        <taxon>Pseudomonadales</taxon>
        <taxon>Marinobacteraceae</taxon>
        <taxon>Marinobacter</taxon>
    </lineage>
</organism>
<dbReference type="InterPro" id="IPR036890">
    <property type="entry name" value="HATPase_C_sf"/>
</dbReference>
<dbReference type="EC" id="2.7.13.3" evidence="4"/>
<evidence type="ECO:0000256" key="10">
    <source>
        <dbReference type="ARBA" id="ARBA00022840"/>
    </source>
</evidence>
<dbReference type="PANTHER" id="PTHR43711:SF1">
    <property type="entry name" value="HISTIDINE KINASE 1"/>
    <property type="match status" value="1"/>
</dbReference>
<dbReference type="Gene3D" id="3.30.450.20">
    <property type="entry name" value="PAS domain"/>
    <property type="match status" value="1"/>
</dbReference>
<protein>
    <recommendedName>
        <fullName evidence="4">histidine kinase</fullName>
        <ecNumber evidence="4">2.7.13.3</ecNumber>
    </recommendedName>
</protein>
<dbReference type="AlphaFoldDB" id="A0A2G1VEK2"/>
<dbReference type="SUPFAM" id="SSF55781">
    <property type="entry name" value="GAF domain-like"/>
    <property type="match status" value="2"/>
</dbReference>
<dbReference type="Gene3D" id="3.30.450.40">
    <property type="match status" value="2"/>
</dbReference>
<dbReference type="FunFam" id="1.10.287.130:FF:000001">
    <property type="entry name" value="Two-component sensor histidine kinase"/>
    <property type="match status" value="1"/>
</dbReference>
<dbReference type="InterPro" id="IPR029016">
    <property type="entry name" value="GAF-like_dom_sf"/>
</dbReference>
<dbReference type="SUPFAM" id="SSF47384">
    <property type="entry name" value="Homodimeric domain of signal transducing histidine kinase"/>
    <property type="match status" value="1"/>
</dbReference>
<dbReference type="Proteomes" id="UP000229044">
    <property type="component" value="Unassembled WGS sequence"/>
</dbReference>
<evidence type="ECO:0000256" key="11">
    <source>
        <dbReference type="ARBA" id="ARBA00023012"/>
    </source>
</evidence>
<dbReference type="InterPro" id="IPR003661">
    <property type="entry name" value="HisK_dim/P_dom"/>
</dbReference>
<keyword evidence="11" id="KW-0902">Two-component regulatory system</keyword>
<evidence type="ECO:0000256" key="2">
    <source>
        <dbReference type="ARBA" id="ARBA00004236"/>
    </source>
</evidence>
<comment type="subcellular location">
    <subcellularLocation>
        <location evidence="2">Cell membrane</location>
    </subcellularLocation>
    <subcellularLocation>
        <location evidence="3">Membrane raft</location>
        <topology evidence="3">Multi-pass membrane protein</topology>
    </subcellularLocation>
</comment>
<dbReference type="FunFam" id="3.30.565.10:FF:000023">
    <property type="entry name" value="PAS domain-containing sensor histidine kinase"/>
    <property type="match status" value="1"/>
</dbReference>
<evidence type="ECO:0000256" key="4">
    <source>
        <dbReference type="ARBA" id="ARBA00012438"/>
    </source>
</evidence>
<keyword evidence="8" id="KW-0547">Nucleotide-binding</keyword>
<dbReference type="PANTHER" id="PTHR43711">
    <property type="entry name" value="TWO-COMPONENT HISTIDINE KINASE"/>
    <property type="match status" value="1"/>
</dbReference>
<dbReference type="InterPro" id="IPR036097">
    <property type="entry name" value="HisK_dim/P_sf"/>
</dbReference>
<dbReference type="SMART" id="SM00387">
    <property type="entry name" value="HATPase_c"/>
    <property type="match status" value="1"/>
</dbReference>
<dbReference type="Gene3D" id="3.30.565.10">
    <property type="entry name" value="Histidine kinase-like ATPase, C-terminal domain"/>
    <property type="match status" value="1"/>
</dbReference>
<keyword evidence="10" id="KW-0067">ATP-binding</keyword>
<dbReference type="SUPFAM" id="SSF55785">
    <property type="entry name" value="PYP-like sensor domain (PAS domain)"/>
    <property type="match status" value="1"/>
</dbReference>
<keyword evidence="5" id="KW-1003">Cell membrane</keyword>
<dbReference type="InterPro" id="IPR013655">
    <property type="entry name" value="PAS_fold_3"/>
</dbReference>
<dbReference type="GO" id="GO:0000155">
    <property type="term" value="F:phosphorelay sensor kinase activity"/>
    <property type="evidence" value="ECO:0007669"/>
    <property type="project" value="InterPro"/>
</dbReference>
<dbReference type="Gene3D" id="1.10.287.130">
    <property type="match status" value="1"/>
</dbReference>
<dbReference type="InterPro" id="IPR003018">
    <property type="entry name" value="GAF"/>
</dbReference>
<evidence type="ECO:0000256" key="7">
    <source>
        <dbReference type="ARBA" id="ARBA00022679"/>
    </source>
</evidence>
<dbReference type="GO" id="GO:0005886">
    <property type="term" value="C:plasma membrane"/>
    <property type="evidence" value="ECO:0007669"/>
    <property type="project" value="UniProtKB-SubCell"/>
</dbReference>
<dbReference type="InterPro" id="IPR004358">
    <property type="entry name" value="Sig_transdc_His_kin-like_C"/>
</dbReference>
<dbReference type="GO" id="GO:0005524">
    <property type="term" value="F:ATP binding"/>
    <property type="evidence" value="ECO:0007669"/>
    <property type="project" value="UniProtKB-KW"/>
</dbReference>
<dbReference type="GO" id="GO:0045121">
    <property type="term" value="C:membrane raft"/>
    <property type="evidence" value="ECO:0007669"/>
    <property type="project" value="UniProtKB-SubCell"/>
</dbReference>
<dbReference type="CDD" id="cd16922">
    <property type="entry name" value="HATPase_EvgS-ArcB-TorS-like"/>
    <property type="match status" value="1"/>
</dbReference>
<dbReference type="InterPro" id="IPR000014">
    <property type="entry name" value="PAS"/>
</dbReference>
<comment type="catalytic activity">
    <reaction evidence="1">
        <text>ATP + protein L-histidine = ADP + protein N-phospho-L-histidine.</text>
        <dbReference type="EC" id="2.7.13.3"/>
    </reaction>
</comment>
<dbReference type="Pfam" id="PF00512">
    <property type="entry name" value="HisKA"/>
    <property type="match status" value="1"/>
</dbReference>
<keyword evidence="6" id="KW-0597">Phosphoprotein</keyword>
<evidence type="ECO:0000256" key="5">
    <source>
        <dbReference type="ARBA" id="ARBA00022475"/>
    </source>
</evidence>
<evidence type="ECO:0000256" key="9">
    <source>
        <dbReference type="ARBA" id="ARBA00022777"/>
    </source>
</evidence>
<keyword evidence="9 14" id="KW-0418">Kinase</keyword>
<keyword evidence="7" id="KW-0808">Transferase</keyword>
<dbReference type="SMART" id="SM00388">
    <property type="entry name" value="HisKA"/>
    <property type="match status" value="1"/>
</dbReference>
<dbReference type="CDD" id="cd00082">
    <property type="entry name" value="HisKA"/>
    <property type="match status" value="1"/>
</dbReference>
<evidence type="ECO:0000256" key="12">
    <source>
        <dbReference type="ARBA" id="ARBA00023136"/>
    </source>
</evidence>
<dbReference type="RefSeq" id="WP_099618513.1">
    <property type="nucleotide sequence ID" value="NZ_KZ319340.1"/>
</dbReference>
<dbReference type="InterPro" id="IPR005467">
    <property type="entry name" value="His_kinase_dom"/>
</dbReference>
<comment type="caution">
    <text evidence="14">The sequence shown here is derived from an EMBL/GenBank/DDBJ whole genome shotgun (WGS) entry which is preliminary data.</text>
</comment>
<dbReference type="InterPro" id="IPR035965">
    <property type="entry name" value="PAS-like_dom_sf"/>
</dbReference>
<proteinExistence type="predicted"/>